<gene>
    <name evidence="8" type="ORF">C7450_10863</name>
</gene>
<keyword evidence="9" id="KW-1185">Reference proteome</keyword>
<organism evidence="8 9">
    <name type="scientific">Chelatococcus asaccharovorans</name>
    <dbReference type="NCBI Taxonomy" id="28210"/>
    <lineage>
        <taxon>Bacteria</taxon>
        <taxon>Pseudomonadati</taxon>
        <taxon>Pseudomonadota</taxon>
        <taxon>Alphaproteobacteria</taxon>
        <taxon>Hyphomicrobiales</taxon>
        <taxon>Chelatococcaceae</taxon>
        <taxon>Chelatococcus</taxon>
    </lineage>
</organism>
<dbReference type="InterPro" id="IPR036640">
    <property type="entry name" value="ABC1_TM_sf"/>
</dbReference>
<dbReference type="GO" id="GO:0005524">
    <property type="term" value="F:ATP binding"/>
    <property type="evidence" value="ECO:0007669"/>
    <property type="project" value="UniProtKB-KW"/>
</dbReference>
<dbReference type="EMBL" id="QJJK01000008">
    <property type="protein sequence ID" value="PXW56314.1"/>
    <property type="molecule type" value="Genomic_DNA"/>
</dbReference>
<sequence length="927" mass="103478">MDKSLFRYIWRYSSREQLVIFAVILASLPFYFWSLDLPKSIVNDVIQAGAFKNGKTDAIFLEIAFTPPAFLGNWGRIVVFPGITVDQLGLLLGLSLMFLVLVLINGAFKYWINVAKGALGERMLRRLRFDLFAVTLRFTPNTLRTVKASETATIIKDEVEPIGGFIGDAFVQPLLLGTQALTAMVFILMQNVWLGLLAGAVVGVQFTVIPRMRRIQLRLGKKRQIASRRLAGRIGEIVDGMEAVHVHNATRWERAEIGERLYYLFDLRFRIYKWKFMVKFLNNLLAQITPFFFYVVGGYLALKGHLDIGQLVAVIGAYRDLPPPLKELIDWDQQRLDVQIKYDQIIQQFLPDRLLPPESMDEPGEIPSLDGPVAFKNLHVLDAHGGTLLEGVTLAWPYPARVALVGDTGPGPGVMARVLGRRIVDYGGSATIAGNELSQMPDSIAGRRVAYVGSEPILFPGTLRDNLVYGLRYAPRHQGEDGDDGEMQRILEAKRTGNPSDRLNDDWIDYQAAGVDGDEELDVQLIEILTELELADDVYRFGLSGLVDLDRQPELEEQVVEARHLLRAKLAEAGLERLVEPFDIDRYNRQASIGENLLFGASTAPSFSGRGLVSNPLLRAVLDSEELTDELVELGARIAETMTEIFRDLPPGHPLFDQFSFIAADDLQDYEDIMRRRSMRGTGALSREDRTRLLALPFDYIEPRHRLGFLNDKLRDRIVAARRALRDRLKGSLFENDLVLYDPDELCSAAPLRDNLLFGRVAHDIADAPSRITTLISEVVDELGLRQSVEVVGLGYQVGPAGRLLTPQQRAGVALGRCIVKRPDHFILNNAMTAYGDAQARRLLARLLDTHRERCIVAVMRQLHSPEDFDVVVEFDGAGARIVHGTDLSAVENGTHDGEAATDEAEAVGRERGSRDKVEAILAKGRS</sequence>
<dbReference type="PROSITE" id="PS50929">
    <property type="entry name" value="ABC_TM1F"/>
    <property type="match status" value="1"/>
</dbReference>
<keyword evidence="2 6" id="KW-0812">Transmembrane</keyword>
<feature type="transmembrane region" description="Helical" evidence="6">
    <location>
        <begin position="280"/>
        <end position="302"/>
    </location>
</feature>
<dbReference type="Proteomes" id="UP000248021">
    <property type="component" value="Unassembled WGS sequence"/>
</dbReference>
<dbReference type="AlphaFoldDB" id="A0A2V3U2V2"/>
<keyword evidence="3 6" id="KW-1133">Transmembrane helix</keyword>
<feature type="transmembrane region" description="Helical" evidence="6">
    <location>
        <begin position="18"/>
        <end position="35"/>
    </location>
</feature>
<dbReference type="PANTHER" id="PTHR43394">
    <property type="entry name" value="ATP-DEPENDENT PERMEASE MDL1, MITOCHONDRIAL"/>
    <property type="match status" value="1"/>
</dbReference>
<proteinExistence type="predicted"/>
<evidence type="ECO:0000256" key="1">
    <source>
        <dbReference type="ARBA" id="ARBA00004651"/>
    </source>
</evidence>
<keyword evidence="8" id="KW-0547">Nucleotide-binding</keyword>
<dbReference type="OrthoDB" id="9760920at2"/>
<dbReference type="InterPro" id="IPR039421">
    <property type="entry name" value="Type_1_exporter"/>
</dbReference>
<keyword evidence="8" id="KW-0067">ATP-binding</keyword>
<reference evidence="8 9" key="1">
    <citation type="submission" date="2018-05" db="EMBL/GenBank/DDBJ databases">
        <title>Genomic Encyclopedia of Type Strains, Phase IV (KMG-IV): sequencing the most valuable type-strain genomes for metagenomic binning, comparative biology and taxonomic classification.</title>
        <authorList>
            <person name="Goeker M."/>
        </authorList>
    </citation>
    <scope>NUCLEOTIDE SEQUENCE [LARGE SCALE GENOMIC DNA]</scope>
    <source>
        <strain evidence="8 9">DSM 6462</strain>
    </source>
</reference>
<dbReference type="PANTHER" id="PTHR43394:SF1">
    <property type="entry name" value="ATP-BINDING CASSETTE SUB-FAMILY B MEMBER 10, MITOCHONDRIAL"/>
    <property type="match status" value="1"/>
</dbReference>
<feature type="transmembrane region" description="Helical" evidence="6">
    <location>
        <begin position="193"/>
        <end position="212"/>
    </location>
</feature>
<dbReference type="Pfam" id="PF00664">
    <property type="entry name" value="ABC_membrane"/>
    <property type="match status" value="1"/>
</dbReference>
<dbReference type="CDD" id="cd07346">
    <property type="entry name" value="ABC_6TM_exporters"/>
    <property type="match status" value="1"/>
</dbReference>
<evidence type="ECO:0000313" key="8">
    <source>
        <dbReference type="EMBL" id="PXW56314.1"/>
    </source>
</evidence>
<evidence type="ECO:0000313" key="9">
    <source>
        <dbReference type="Proteomes" id="UP000248021"/>
    </source>
</evidence>
<dbReference type="InterPro" id="IPR011527">
    <property type="entry name" value="ABC1_TM_dom"/>
</dbReference>
<accession>A0A2V3U2V2</accession>
<keyword evidence="4 6" id="KW-0472">Membrane</keyword>
<comment type="subcellular location">
    <subcellularLocation>
        <location evidence="1">Cell membrane</location>
        <topology evidence="1">Multi-pass membrane protein</topology>
    </subcellularLocation>
</comment>
<dbReference type="SUPFAM" id="SSF90123">
    <property type="entry name" value="ABC transporter transmembrane region"/>
    <property type="match status" value="1"/>
</dbReference>
<protein>
    <submittedName>
        <fullName evidence="8">Putative ABC transport system ATP-binding protein</fullName>
    </submittedName>
</protein>
<dbReference type="SUPFAM" id="SSF52540">
    <property type="entry name" value="P-loop containing nucleoside triphosphate hydrolases"/>
    <property type="match status" value="1"/>
</dbReference>
<evidence type="ECO:0000256" key="2">
    <source>
        <dbReference type="ARBA" id="ARBA00022692"/>
    </source>
</evidence>
<evidence type="ECO:0000256" key="6">
    <source>
        <dbReference type="SAM" id="Phobius"/>
    </source>
</evidence>
<feature type="domain" description="ABC transmembrane type-1" evidence="7">
    <location>
        <begin position="63"/>
        <end position="330"/>
    </location>
</feature>
<evidence type="ECO:0000259" key="7">
    <source>
        <dbReference type="PROSITE" id="PS50929"/>
    </source>
</evidence>
<dbReference type="InterPro" id="IPR027417">
    <property type="entry name" value="P-loop_NTPase"/>
</dbReference>
<comment type="caution">
    <text evidence="8">The sequence shown here is derived from an EMBL/GenBank/DDBJ whole genome shotgun (WGS) entry which is preliminary data.</text>
</comment>
<dbReference type="RefSeq" id="WP_110376086.1">
    <property type="nucleotide sequence ID" value="NZ_JAHBRY010000001.1"/>
</dbReference>
<dbReference type="GO" id="GO:0015421">
    <property type="term" value="F:ABC-type oligopeptide transporter activity"/>
    <property type="evidence" value="ECO:0007669"/>
    <property type="project" value="TreeGrafter"/>
</dbReference>
<evidence type="ECO:0000256" key="5">
    <source>
        <dbReference type="SAM" id="MobiDB-lite"/>
    </source>
</evidence>
<dbReference type="Gene3D" id="3.40.50.300">
    <property type="entry name" value="P-loop containing nucleotide triphosphate hydrolases"/>
    <property type="match status" value="2"/>
</dbReference>
<dbReference type="GO" id="GO:0005886">
    <property type="term" value="C:plasma membrane"/>
    <property type="evidence" value="ECO:0007669"/>
    <property type="project" value="UniProtKB-SubCell"/>
</dbReference>
<dbReference type="Gene3D" id="1.20.1560.10">
    <property type="entry name" value="ABC transporter type 1, transmembrane domain"/>
    <property type="match status" value="1"/>
</dbReference>
<name>A0A2V3U2V2_9HYPH</name>
<feature type="region of interest" description="Disordered" evidence="5">
    <location>
        <begin position="890"/>
        <end position="915"/>
    </location>
</feature>
<feature type="transmembrane region" description="Helical" evidence="6">
    <location>
        <begin position="88"/>
        <end position="112"/>
    </location>
</feature>
<evidence type="ECO:0000256" key="3">
    <source>
        <dbReference type="ARBA" id="ARBA00022989"/>
    </source>
</evidence>
<evidence type="ECO:0000256" key="4">
    <source>
        <dbReference type="ARBA" id="ARBA00023136"/>
    </source>
</evidence>